<feature type="transmembrane region" description="Helical" evidence="7">
    <location>
        <begin position="143"/>
        <end position="164"/>
    </location>
</feature>
<feature type="transmembrane region" description="Helical" evidence="7">
    <location>
        <begin position="264"/>
        <end position="284"/>
    </location>
</feature>
<evidence type="ECO:0000313" key="9">
    <source>
        <dbReference type="EMBL" id="MDQ0517549.1"/>
    </source>
</evidence>
<feature type="transmembrane region" description="Helical" evidence="7">
    <location>
        <begin position="112"/>
        <end position="131"/>
    </location>
</feature>
<sequence>MTERLIDMSNDAIIATESAKASAASPAAALRRRPRRTGVVITRETPWRRGTVWMLQIVIAIAVIGGWELSTRIGLIDPFFWSSPSRIYEAFVITLGEGTLFTDTWFTFEATIIGFLLGSALGAVIGLSLWWSINAAAVVQPYIVVFNAIPKIALGPLLILIFGIGIGSKIALAVAFTAVITAIAAYAGVRAVDDDLVKLTLSLGGRRRDVFFKIVVPSAMPWITSSLNINIGLALAGAIAGEFISSQYGLGKIIMYAGSTYDMAMIWVGIIILGLLAIVLYGAVNWLERKFTRGQNIKTI</sequence>
<evidence type="ECO:0000256" key="1">
    <source>
        <dbReference type="ARBA" id="ARBA00004651"/>
    </source>
</evidence>
<reference evidence="9 10" key="1">
    <citation type="submission" date="2023-07" db="EMBL/GenBank/DDBJ databases">
        <title>Genomic Encyclopedia of Type Strains, Phase IV (KMG-IV): sequencing the most valuable type-strain genomes for metagenomic binning, comparative biology and taxonomic classification.</title>
        <authorList>
            <person name="Goeker M."/>
        </authorList>
    </citation>
    <scope>NUCLEOTIDE SEQUENCE [LARGE SCALE GENOMIC DNA]</scope>
    <source>
        <strain evidence="9 10">B1-1</strain>
    </source>
</reference>
<evidence type="ECO:0000256" key="4">
    <source>
        <dbReference type="ARBA" id="ARBA00022692"/>
    </source>
</evidence>
<evidence type="ECO:0000256" key="7">
    <source>
        <dbReference type="RuleBase" id="RU363032"/>
    </source>
</evidence>
<keyword evidence="5 7" id="KW-1133">Transmembrane helix</keyword>
<feature type="transmembrane region" description="Helical" evidence="7">
    <location>
        <begin position="53"/>
        <end position="75"/>
    </location>
</feature>
<evidence type="ECO:0000313" key="10">
    <source>
        <dbReference type="Proteomes" id="UP001223743"/>
    </source>
</evidence>
<keyword evidence="4 7" id="KW-0812">Transmembrane</keyword>
<keyword evidence="2 7" id="KW-0813">Transport</keyword>
<dbReference type="EMBL" id="JAUSWJ010000001">
    <property type="protein sequence ID" value="MDQ0517549.1"/>
    <property type="molecule type" value="Genomic_DNA"/>
</dbReference>
<gene>
    <name evidence="9" type="ORF">QO015_003162</name>
</gene>
<accession>A0ABU0M9A3</accession>
<evidence type="ECO:0000259" key="8">
    <source>
        <dbReference type="PROSITE" id="PS50928"/>
    </source>
</evidence>
<comment type="similarity">
    <text evidence="7">Belongs to the binding-protein-dependent transport system permease family.</text>
</comment>
<dbReference type="InterPro" id="IPR035906">
    <property type="entry name" value="MetI-like_sf"/>
</dbReference>
<feature type="transmembrane region" description="Helical" evidence="7">
    <location>
        <begin position="210"/>
        <end position="240"/>
    </location>
</feature>
<evidence type="ECO:0000256" key="2">
    <source>
        <dbReference type="ARBA" id="ARBA00022448"/>
    </source>
</evidence>
<dbReference type="SUPFAM" id="SSF161098">
    <property type="entry name" value="MetI-like"/>
    <property type="match status" value="1"/>
</dbReference>
<name>A0ABU0M9A3_9HYPH</name>
<organism evidence="9 10">
    <name type="scientific">Kaistia geumhonensis</name>
    <dbReference type="NCBI Taxonomy" id="410839"/>
    <lineage>
        <taxon>Bacteria</taxon>
        <taxon>Pseudomonadati</taxon>
        <taxon>Pseudomonadota</taxon>
        <taxon>Alphaproteobacteria</taxon>
        <taxon>Hyphomicrobiales</taxon>
        <taxon>Kaistiaceae</taxon>
        <taxon>Kaistia</taxon>
    </lineage>
</organism>
<dbReference type="Pfam" id="PF00528">
    <property type="entry name" value="BPD_transp_1"/>
    <property type="match status" value="1"/>
</dbReference>
<feature type="transmembrane region" description="Helical" evidence="7">
    <location>
        <begin position="170"/>
        <end position="189"/>
    </location>
</feature>
<evidence type="ECO:0000256" key="3">
    <source>
        <dbReference type="ARBA" id="ARBA00022475"/>
    </source>
</evidence>
<dbReference type="PANTHER" id="PTHR30151">
    <property type="entry name" value="ALKANE SULFONATE ABC TRANSPORTER-RELATED, MEMBRANE SUBUNIT"/>
    <property type="match status" value="1"/>
</dbReference>
<evidence type="ECO:0000256" key="6">
    <source>
        <dbReference type="ARBA" id="ARBA00023136"/>
    </source>
</evidence>
<dbReference type="InterPro" id="IPR000515">
    <property type="entry name" value="MetI-like"/>
</dbReference>
<comment type="caution">
    <text evidence="9">The sequence shown here is derived from an EMBL/GenBank/DDBJ whole genome shotgun (WGS) entry which is preliminary data.</text>
</comment>
<keyword evidence="10" id="KW-1185">Reference proteome</keyword>
<dbReference type="CDD" id="cd06261">
    <property type="entry name" value="TM_PBP2"/>
    <property type="match status" value="1"/>
</dbReference>
<dbReference type="RefSeq" id="WP_266283094.1">
    <property type="nucleotide sequence ID" value="NZ_JAPKNF010000002.1"/>
</dbReference>
<protein>
    <submittedName>
        <fullName evidence="9">NitT/TauT family transport system permease protein</fullName>
    </submittedName>
</protein>
<dbReference type="PROSITE" id="PS50928">
    <property type="entry name" value="ABC_TM1"/>
    <property type="match status" value="1"/>
</dbReference>
<proteinExistence type="inferred from homology"/>
<dbReference type="Gene3D" id="1.10.3720.10">
    <property type="entry name" value="MetI-like"/>
    <property type="match status" value="1"/>
</dbReference>
<dbReference type="PANTHER" id="PTHR30151:SF19">
    <property type="entry name" value="ABC TRANSPORTER PERMEASE"/>
    <property type="match status" value="1"/>
</dbReference>
<comment type="subcellular location">
    <subcellularLocation>
        <location evidence="1 7">Cell membrane</location>
        <topology evidence="1 7">Multi-pass membrane protein</topology>
    </subcellularLocation>
</comment>
<feature type="domain" description="ABC transmembrane type-1" evidence="8">
    <location>
        <begin position="100"/>
        <end position="288"/>
    </location>
</feature>
<evidence type="ECO:0000256" key="5">
    <source>
        <dbReference type="ARBA" id="ARBA00022989"/>
    </source>
</evidence>
<dbReference type="Proteomes" id="UP001223743">
    <property type="component" value="Unassembled WGS sequence"/>
</dbReference>
<keyword evidence="3" id="KW-1003">Cell membrane</keyword>
<keyword evidence="6 7" id="KW-0472">Membrane</keyword>